<dbReference type="Gene3D" id="3.40.50.850">
    <property type="entry name" value="Isochorismatase-like"/>
    <property type="match status" value="1"/>
</dbReference>
<feature type="domain" description="Isochorismatase-like" evidence="2">
    <location>
        <begin position="27"/>
        <end position="202"/>
    </location>
</feature>
<accession>A0A075USS8</accession>
<dbReference type="GO" id="GO:0016787">
    <property type="term" value="F:hydrolase activity"/>
    <property type="evidence" value="ECO:0007669"/>
    <property type="project" value="UniProtKB-KW"/>
</dbReference>
<dbReference type="KEGG" id="aja:AJAP_15800"/>
<reference evidence="4 5" key="1">
    <citation type="journal article" date="2014" name="J. Biotechnol.">
        <title>Complete genome sequence of the actinobacterium Amycolatopsis japonica MG417-CF17(T) (=DSM 44213T) producing (S,S)-N,N'-ethylenediaminedisuccinic acid.</title>
        <authorList>
            <person name="Stegmann E."/>
            <person name="Albersmeier A."/>
            <person name="Spohn M."/>
            <person name="Gert H."/>
            <person name="Weber T."/>
            <person name="Wohlleben W."/>
            <person name="Kalinowski J."/>
            <person name="Ruckert C."/>
        </authorList>
    </citation>
    <scope>NUCLEOTIDE SEQUENCE [LARGE SCALE GENOMIC DNA]</scope>
    <source>
        <strain evidence="5">MG417-CF17 (DSM 44213)</strain>
    </source>
</reference>
<evidence type="ECO:0000313" key="4">
    <source>
        <dbReference type="EMBL" id="AIG76033.1"/>
    </source>
</evidence>
<dbReference type="Pfam" id="PF12697">
    <property type="entry name" value="Abhydrolase_6"/>
    <property type="match status" value="1"/>
</dbReference>
<dbReference type="PANTHER" id="PTHR43540:SF1">
    <property type="entry name" value="ISOCHORISMATASE HYDROLASE"/>
    <property type="match status" value="1"/>
</dbReference>
<sequence>MAVDESLDSVYDRAGFGASVPRGSRPALVVVDLTRGFTEPAFPSGADLTAEVTATTALVAEARRRGVPVIYTAISYTPAEADGDAVAWLRKAPGMRALREGSDAVALDPRLEQREGDHLILKKGASAFHGTSLAALLTSLGTDTIVVCGATTSGCVRATAVDAVQSGFDTLVVRDACGDRAAGPHDAALFDLQAKYADVVGLDEALTYLAELDRRTLGQPALADLGDVPATSRWVTSGSVRLHVLDYGPADGVPVLVLPGITSPAVTMDFVARELTDLVRPLVLDVRGRGLSDDGTEYDLASYAADVDAVVDGLGLRDPILFGHSMGARIAARAATTRPLRGTVLADPPLSGPGRAPYPTTLDAFLGQLGQARRGTDADEVARSWPRWPRREQELRARWLSSCARDAIVATHAGFESEDFFDDWPKVPAPTYFLYGGASPVVTAAGAAEAAERNPSAEFVEIPDAGHMIFWDEPEAALSALREALRKLL</sequence>
<dbReference type="SUPFAM" id="SSF52499">
    <property type="entry name" value="Isochorismatase-like hydrolases"/>
    <property type="match status" value="1"/>
</dbReference>
<dbReference type="InterPro" id="IPR000073">
    <property type="entry name" value="AB_hydrolase_1"/>
</dbReference>
<evidence type="ECO:0000256" key="1">
    <source>
        <dbReference type="ARBA" id="ARBA00022801"/>
    </source>
</evidence>
<evidence type="ECO:0000313" key="5">
    <source>
        <dbReference type="Proteomes" id="UP000028492"/>
    </source>
</evidence>
<name>A0A075USS8_9PSEU</name>
<dbReference type="SUPFAM" id="SSF53474">
    <property type="entry name" value="alpha/beta-Hydrolases"/>
    <property type="match status" value="1"/>
</dbReference>
<dbReference type="Pfam" id="PF00857">
    <property type="entry name" value="Isochorismatase"/>
    <property type="match status" value="1"/>
</dbReference>
<dbReference type="PANTHER" id="PTHR43540">
    <property type="entry name" value="PEROXYUREIDOACRYLATE/UREIDOACRYLATE AMIDOHYDROLASE-RELATED"/>
    <property type="match status" value="1"/>
</dbReference>
<dbReference type="EMBL" id="CP008953">
    <property type="protein sequence ID" value="AIG76033.1"/>
    <property type="molecule type" value="Genomic_DNA"/>
</dbReference>
<dbReference type="ESTHER" id="9pseu-a0a075uss8">
    <property type="family name" value="NFM-deformylase"/>
</dbReference>
<dbReference type="InterPro" id="IPR036380">
    <property type="entry name" value="Isochorismatase-like_sf"/>
</dbReference>
<keyword evidence="1" id="KW-0378">Hydrolase</keyword>
<evidence type="ECO:0008006" key="6">
    <source>
        <dbReference type="Google" id="ProtNLM"/>
    </source>
</evidence>
<evidence type="ECO:0000259" key="3">
    <source>
        <dbReference type="Pfam" id="PF12697"/>
    </source>
</evidence>
<gene>
    <name evidence="4" type="ORF">AJAP_15800</name>
</gene>
<evidence type="ECO:0000259" key="2">
    <source>
        <dbReference type="Pfam" id="PF00857"/>
    </source>
</evidence>
<dbReference type="HOGENOM" id="CLU_557407_0_0_11"/>
<dbReference type="InterPro" id="IPR050272">
    <property type="entry name" value="Isochorismatase-like_hydrls"/>
</dbReference>
<proteinExistence type="predicted"/>
<dbReference type="eggNOG" id="COG0596">
    <property type="taxonomic scope" value="Bacteria"/>
</dbReference>
<organism evidence="4 5">
    <name type="scientific">Amycolatopsis japonica</name>
    <dbReference type="NCBI Taxonomy" id="208439"/>
    <lineage>
        <taxon>Bacteria</taxon>
        <taxon>Bacillati</taxon>
        <taxon>Actinomycetota</taxon>
        <taxon>Actinomycetes</taxon>
        <taxon>Pseudonocardiales</taxon>
        <taxon>Pseudonocardiaceae</taxon>
        <taxon>Amycolatopsis</taxon>
        <taxon>Amycolatopsis japonica group</taxon>
    </lineage>
</organism>
<dbReference type="InterPro" id="IPR029058">
    <property type="entry name" value="AB_hydrolase_fold"/>
</dbReference>
<dbReference type="STRING" id="208439.AJAP_15800"/>
<keyword evidence="5" id="KW-1185">Reference proteome</keyword>
<dbReference type="eggNOG" id="COG1335">
    <property type="taxonomic scope" value="Bacteria"/>
</dbReference>
<protein>
    <recommendedName>
        <fullName evidence="6">N-carbamoylsarcosine amidase</fullName>
    </recommendedName>
</protein>
<dbReference type="RefSeq" id="WP_084098165.1">
    <property type="nucleotide sequence ID" value="NZ_CP008953.1"/>
</dbReference>
<feature type="domain" description="AB hydrolase-1" evidence="3">
    <location>
        <begin position="255"/>
        <end position="477"/>
    </location>
</feature>
<dbReference type="AlphaFoldDB" id="A0A075USS8"/>
<dbReference type="Proteomes" id="UP000028492">
    <property type="component" value="Chromosome"/>
</dbReference>
<dbReference type="InterPro" id="IPR000868">
    <property type="entry name" value="Isochorismatase-like_dom"/>
</dbReference>
<dbReference type="Gene3D" id="3.40.50.1820">
    <property type="entry name" value="alpha/beta hydrolase"/>
    <property type="match status" value="1"/>
</dbReference>